<dbReference type="InterPro" id="IPR008283">
    <property type="entry name" value="Peptidase_M17_N"/>
</dbReference>
<dbReference type="InterPro" id="IPR043472">
    <property type="entry name" value="Macro_dom-like"/>
</dbReference>
<dbReference type="Proteomes" id="UP000186040">
    <property type="component" value="Unassembled WGS sequence"/>
</dbReference>
<evidence type="ECO:0000256" key="6">
    <source>
        <dbReference type="ARBA" id="ARBA00049972"/>
    </source>
</evidence>
<dbReference type="AlphaFoldDB" id="A0A1Q9LKN4"/>
<gene>
    <name evidence="11" type="ORF">BJP25_21070</name>
</gene>
<name>A0A1Q9LKN4_9PSEU</name>
<evidence type="ECO:0000256" key="8">
    <source>
        <dbReference type="ARBA" id="ARBA00050061"/>
    </source>
</evidence>
<keyword evidence="12" id="KW-1185">Reference proteome</keyword>
<feature type="domain" description="Cytosol aminopeptidase" evidence="9">
    <location>
        <begin position="159"/>
        <end position="451"/>
    </location>
</feature>
<dbReference type="Pfam" id="PF02789">
    <property type="entry name" value="Peptidase_M17_N"/>
    <property type="match status" value="1"/>
</dbReference>
<accession>A0A1Q9LKN4</accession>
<evidence type="ECO:0000256" key="4">
    <source>
        <dbReference type="ARBA" id="ARBA00022801"/>
    </source>
</evidence>
<evidence type="ECO:0000256" key="1">
    <source>
        <dbReference type="ARBA" id="ARBA00009528"/>
    </source>
</evidence>
<dbReference type="GO" id="GO:0005737">
    <property type="term" value="C:cytoplasm"/>
    <property type="evidence" value="ECO:0007669"/>
    <property type="project" value="InterPro"/>
</dbReference>
<dbReference type="EMBL" id="MKQR01000016">
    <property type="protein sequence ID" value="OLR92555.1"/>
    <property type="molecule type" value="Genomic_DNA"/>
</dbReference>
<comment type="function">
    <text evidence="6">Presumably involved in the processing and regular turnover of intracellular proteins. Catalyzes the removal of unsubstituted N-terminal amino acids from various peptides.</text>
</comment>
<evidence type="ECO:0000313" key="11">
    <source>
        <dbReference type="EMBL" id="OLR92555.1"/>
    </source>
</evidence>
<organism evidence="11 12">
    <name type="scientific">Actinokineospora bangkokensis</name>
    <dbReference type="NCBI Taxonomy" id="1193682"/>
    <lineage>
        <taxon>Bacteria</taxon>
        <taxon>Bacillati</taxon>
        <taxon>Actinomycetota</taxon>
        <taxon>Actinomycetes</taxon>
        <taxon>Pseudonocardiales</taxon>
        <taxon>Pseudonocardiaceae</taxon>
        <taxon>Actinokineospora</taxon>
    </lineage>
</organism>
<feature type="domain" description="Peptidase M17 leucyl aminopeptidase N-terminal" evidence="10">
    <location>
        <begin position="35"/>
        <end position="123"/>
    </location>
</feature>
<dbReference type="SUPFAM" id="SSF53187">
    <property type="entry name" value="Zn-dependent exopeptidases"/>
    <property type="match status" value="1"/>
</dbReference>
<evidence type="ECO:0000259" key="10">
    <source>
        <dbReference type="Pfam" id="PF02789"/>
    </source>
</evidence>
<sequence length="460" mass="45044">MSIEWDLVRRLPATAAAAVVPVFAGEGAEQVSAEFLGAVGFGGGVGQVLVVPGLGRAEVLVGLGPRERVDGGVVRAAVAEAVRAVRVGSLAVVVPEGVAGPVGVRAVVEGVLLGGYRFGGYRGDSGDVGVQRVDIVVEESAEARAALAVGQVLGSGVLLARDLVNGFGGLTGPEGFVERAWAISGETGVGCEVWDAHRIVDEGLGGLGGVGFGGGARGPRLVRLTHAPEGALGSVALVGNGVVSGAGRRGDMAGAAVVLAAVSALAVLDCPLRVEAWLPVASSVGEGASGGRVGEVVRLRGGTGVEVLSGGVEGQLVMADVLALAAEGAPGAVVDVAALSPAVGAALGEGVAAVQGTSAGLVESVRWAGGRAGETVWPLPVPSRGGARRVGADVVAGERRGSAVEGGGFLSGFVPAGVPWAHVDIHGVAVAGGDRGGWVRGATGFGVRTLVELLMAPLAV</sequence>
<dbReference type="Gene3D" id="3.40.220.10">
    <property type="entry name" value="Leucine Aminopeptidase, subunit E, domain 1"/>
    <property type="match status" value="1"/>
</dbReference>
<dbReference type="PANTHER" id="PTHR11963:SF23">
    <property type="entry name" value="CYTOSOL AMINOPEPTIDASE"/>
    <property type="match status" value="1"/>
</dbReference>
<dbReference type="InterPro" id="IPR011356">
    <property type="entry name" value="Leucine_aapep/pepB"/>
</dbReference>
<keyword evidence="3" id="KW-0645">Protease</keyword>
<dbReference type="GO" id="GO:0030145">
    <property type="term" value="F:manganese ion binding"/>
    <property type="evidence" value="ECO:0007669"/>
    <property type="project" value="InterPro"/>
</dbReference>
<dbReference type="GO" id="GO:0006508">
    <property type="term" value="P:proteolysis"/>
    <property type="evidence" value="ECO:0007669"/>
    <property type="project" value="UniProtKB-KW"/>
</dbReference>
<dbReference type="PANTHER" id="PTHR11963">
    <property type="entry name" value="LEUCINE AMINOPEPTIDASE-RELATED"/>
    <property type="match status" value="1"/>
</dbReference>
<evidence type="ECO:0000256" key="7">
    <source>
        <dbReference type="ARBA" id="ARBA00050021"/>
    </source>
</evidence>
<evidence type="ECO:0000313" key="12">
    <source>
        <dbReference type="Proteomes" id="UP000186040"/>
    </source>
</evidence>
<dbReference type="Gene3D" id="3.40.630.10">
    <property type="entry name" value="Zn peptidases"/>
    <property type="match status" value="1"/>
</dbReference>
<dbReference type="InterPro" id="IPR000819">
    <property type="entry name" value="Peptidase_M17_C"/>
</dbReference>
<comment type="similarity">
    <text evidence="1">Belongs to the peptidase M17 family.</text>
</comment>
<keyword evidence="4" id="KW-0378">Hydrolase</keyword>
<proteinExistence type="inferred from homology"/>
<evidence type="ECO:0000256" key="5">
    <source>
        <dbReference type="ARBA" id="ARBA00033172"/>
    </source>
</evidence>
<reference evidence="11 12" key="1">
    <citation type="submission" date="2016-10" db="EMBL/GenBank/DDBJ databases">
        <title>The Draft Genome Sequence of Actinokineospora bangkokensis 44EHWT reveals the biosynthetic pathway of antifungal compounds Thailandins with unusual extender unit butylmalonyl-CoA.</title>
        <authorList>
            <person name="Greule A."/>
            <person name="Intra B."/>
            <person name="Flemming S."/>
            <person name="Rommel M.G."/>
            <person name="Panbangred W."/>
            <person name="Bechthold A."/>
        </authorList>
    </citation>
    <scope>NUCLEOTIDE SEQUENCE [LARGE SCALE GENOMIC DNA]</scope>
    <source>
        <strain evidence="11 12">44EHW</strain>
    </source>
</reference>
<evidence type="ECO:0000256" key="3">
    <source>
        <dbReference type="ARBA" id="ARBA00022670"/>
    </source>
</evidence>
<dbReference type="STRING" id="1193682.BJP25_21070"/>
<dbReference type="Pfam" id="PF00883">
    <property type="entry name" value="Peptidase_M17"/>
    <property type="match status" value="1"/>
</dbReference>
<dbReference type="SUPFAM" id="SSF52949">
    <property type="entry name" value="Macro domain-like"/>
    <property type="match status" value="1"/>
</dbReference>
<evidence type="ECO:0000256" key="2">
    <source>
        <dbReference type="ARBA" id="ARBA00022438"/>
    </source>
</evidence>
<evidence type="ECO:0000259" key="9">
    <source>
        <dbReference type="Pfam" id="PF00883"/>
    </source>
</evidence>
<dbReference type="RefSeq" id="WP_075975698.1">
    <property type="nucleotide sequence ID" value="NZ_MKQR01000016.1"/>
</dbReference>
<dbReference type="PRINTS" id="PR00481">
    <property type="entry name" value="LAMNOPPTDASE"/>
</dbReference>
<dbReference type="GO" id="GO:0070006">
    <property type="term" value="F:metalloaminopeptidase activity"/>
    <property type="evidence" value="ECO:0007669"/>
    <property type="project" value="InterPro"/>
</dbReference>
<keyword evidence="2" id="KW-0031">Aminopeptidase</keyword>
<protein>
    <recommendedName>
        <fullName evidence="7">Probable cytosol aminopeptidase</fullName>
    </recommendedName>
    <alternativeName>
        <fullName evidence="8">Leucine aminopeptidase</fullName>
    </alternativeName>
    <alternativeName>
        <fullName evidence="5">Leucyl aminopeptidase</fullName>
    </alternativeName>
</protein>
<comment type="caution">
    <text evidence="11">The sequence shown here is derived from an EMBL/GenBank/DDBJ whole genome shotgun (WGS) entry which is preliminary data.</text>
</comment>